<dbReference type="AlphaFoldDB" id="A0A518BIP9"/>
<dbReference type="EMBL" id="CP036287">
    <property type="protein sequence ID" value="QDU66851.1"/>
    <property type="molecule type" value="Genomic_DNA"/>
</dbReference>
<evidence type="ECO:0000313" key="3">
    <source>
        <dbReference type="EMBL" id="QDU66851.1"/>
    </source>
</evidence>
<dbReference type="SUPFAM" id="SSF53756">
    <property type="entry name" value="UDP-Glycosyltransferase/glycogen phosphorylase"/>
    <property type="match status" value="1"/>
</dbReference>
<protein>
    <submittedName>
        <fullName evidence="3">Glycogen synthase</fullName>
        <ecNumber evidence="3">2.4.1.11</ecNumber>
    </submittedName>
</protein>
<evidence type="ECO:0000259" key="2">
    <source>
        <dbReference type="Pfam" id="PF13439"/>
    </source>
</evidence>
<dbReference type="GO" id="GO:0004373">
    <property type="term" value="F:alpha-1,4-glucan glucosyltransferase (UDP-glucose donor) activity"/>
    <property type="evidence" value="ECO:0007669"/>
    <property type="project" value="UniProtKB-EC"/>
</dbReference>
<sequence length="727" mass="81058">MRICLVAHGFPPHELAGVENFTAGLARGLAAGGHTVEVFVPRRRPDLADLSLRREQRDGYSVQWLTVNQGATSPKEVLEPREHAAQFGRYLDRFRPDVVHFQHVFRVGAALLESAKLRGLPVVYTGHDYFPVCHRITLLRPDLERCETIGDPDVCARCDLGLSLLNQREELGDYHMGAFAEDLPDEVRERLAATLVGDEPASGFPSEEWTAARERRRGLDARRAELYGQVDRFLCPTRFLAERLVEGGIDPDRIVHLPYGIDTSALTGLDRPTVAELARRPLRFGFIGSLTKHKGVHVLLEAFERVRGRAELVIHGDSTDRVYVQRMAERAASLGVRLAGAFDQRELPTLLAAIDVLVVPSIWVENYPIAIREAFAAGRTVIASDVGAFPESVRHGVDGLTFAVGDAVALGDCLEACVDDPEFLVRLVRGIEPVHTLEAHVAEHERIYDELVTERIAARSHAVDQVLPHLRGIAARYEELESLASEDLLRRALDEVGRLAQQLGAPAASAGEWMARALARDVRTQDLLRDRETEGNYLRAELERRDEVSAELEARDAWRAEQLRGATEKLAWLEQQLVGLREENAWRKETTESLEGTVESLQRSVSSLEAERDWRVGTEAAAQEQAQRASRRLIELEVELDGLTAEVRALRDVVAQREEQLGELRLVHGRSEQERAWRQSEMDAAVALVHGRLRGLIPASLALRDELRRWRGESGSVVGDEPSEAGA</sequence>
<dbReference type="RefSeq" id="WP_145064653.1">
    <property type="nucleotide sequence ID" value="NZ_CP036287.1"/>
</dbReference>
<name>A0A518BIP9_9BACT</name>
<feature type="domain" description="Glycosyltransferase subfamily 4-like N-terminal" evidence="2">
    <location>
        <begin position="17"/>
        <end position="134"/>
    </location>
</feature>
<dbReference type="Pfam" id="PF13692">
    <property type="entry name" value="Glyco_trans_1_4"/>
    <property type="match status" value="1"/>
</dbReference>
<keyword evidence="3" id="KW-0328">Glycosyltransferase</keyword>
<dbReference type="PANTHER" id="PTHR45947">
    <property type="entry name" value="SULFOQUINOVOSYL TRANSFERASE SQD2"/>
    <property type="match status" value="1"/>
</dbReference>
<evidence type="ECO:0000256" key="1">
    <source>
        <dbReference type="SAM" id="Coils"/>
    </source>
</evidence>
<dbReference type="CDD" id="cd03823">
    <property type="entry name" value="GT4_ExpE7-like"/>
    <property type="match status" value="1"/>
</dbReference>
<feature type="coiled-coil region" evidence="1">
    <location>
        <begin position="563"/>
        <end position="660"/>
    </location>
</feature>
<organism evidence="3 4">
    <name type="scientific">Engelhardtia mirabilis</name>
    <dbReference type="NCBI Taxonomy" id="2528011"/>
    <lineage>
        <taxon>Bacteria</taxon>
        <taxon>Pseudomonadati</taxon>
        <taxon>Planctomycetota</taxon>
        <taxon>Planctomycetia</taxon>
        <taxon>Planctomycetia incertae sedis</taxon>
        <taxon>Engelhardtia</taxon>
    </lineage>
</organism>
<keyword evidence="3" id="KW-0808">Transferase</keyword>
<accession>A0A518BIP9</accession>
<keyword evidence="4" id="KW-1185">Reference proteome</keyword>
<dbReference type="InterPro" id="IPR028098">
    <property type="entry name" value="Glyco_trans_4-like_N"/>
</dbReference>
<reference evidence="3 4" key="1">
    <citation type="submission" date="2019-02" db="EMBL/GenBank/DDBJ databases">
        <title>Deep-cultivation of Planctomycetes and their phenomic and genomic characterization uncovers novel biology.</title>
        <authorList>
            <person name="Wiegand S."/>
            <person name="Jogler M."/>
            <person name="Boedeker C."/>
            <person name="Pinto D."/>
            <person name="Vollmers J."/>
            <person name="Rivas-Marin E."/>
            <person name="Kohn T."/>
            <person name="Peeters S.H."/>
            <person name="Heuer A."/>
            <person name="Rast P."/>
            <person name="Oberbeckmann S."/>
            <person name="Bunk B."/>
            <person name="Jeske O."/>
            <person name="Meyerdierks A."/>
            <person name="Storesund J.E."/>
            <person name="Kallscheuer N."/>
            <person name="Luecker S."/>
            <person name="Lage O.M."/>
            <person name="Pohl T."/>
            <person name="Merkel B.J."/>
            <person name="Hornburger P."/>
            <person name="Mueller R.-W."/>
            <person name="Bruemmer F."/>
            <person name="Labrenz M."/>
            <person name="Spormann A.M."/>
            <person name="Op den Camp H."/>
            <person name="Overmann J."/>
            <person name="Amann R."/>
            <person name="Jetten M.S.M."/>
            <person name="Mascher T."/>
            <person name="Medema M.H."/>
            <person name="Devos D.P."/>
            <person name="Kaster A.-K."/>
            <person name="Ovreas L."/>
            <person name="Rohde M."/>
            <person name="Galperin M.Y."/>
            <person name="Jogler C."/>
        </authorList>
    </citation>
    <scope>NUCLEOTIDE SEQUENCE [LARGE SCALE GENOMIC DNA]</scope>
    <source>
        <strain evidence="3 4">Pla133</strain>
    </source>
</reference>
<dbReference type="Pfam" id="PF13439">
    <property type="entry name" value="Glyco_transf_4"/>
    <property type="match status" value="1"/>
</dbReference>
<proteinExistence type="predicted"/>
<dbReference type="Gene3D" id="3.40.50.2000">
    <property type="entry name" value="Glycogen Phosphorylase B"/>
    <property type="match status" value="3"/>
</dbReference>
<dbReference type="Proteomes" id="UP000316921">
    <property type="component" value="Chromosome"/>
</dbReference>
<gene>
    <name evidence="3" type="ORF">Pla133_19270</name>
</gene>
<evidence type="ECO:0000313" key="4">
    <source>
        <dbReference type="Proteomes" id="UP000316921"/>
    </source>
</evidence>
<keyword evidence="1" id="KW-0175">Coiled coil</keyword>
<dbReference type="KEGG" id="pbap:Pla133_19270"/>
<dbReference type="EC" id="2.4.1.11" evidence="3"/>
<dbReference type="InterPro" id="IPR050194">
    <property type="entry name" value="Glycosyltransferase_grp1"/>
</dbReference>
<dbReference type="PANTHER" id="PTHR45947:SF13">
    <property type="entry name" value="TRANSFERASE"/>
    <property type="match status" value="1"/>
</dbReference>